<protein>
    <submittedName>
        <fullName evidence="1">Aspartyl-phosphate phosphatase Spo0E family protein</fullName>
    </submittedName>
</protein>
<evidence type="ECO:0000313" key="1">
    <source>
        <dbReference type="EMBL" id="USG66422.1"/>
    </source>
</evidence>
<evidence type="ECO:0000313" key="2">
    <source>
        <dbReference type="Proteomes" id="UP001056500"/>
    </source>
</evidence>
<dbReference type="InterPro" id="IPR037208">
    <property type="entry name" value="Spo0E-like_sf"/>
</dbReference>
<sequence>MEEEKLKLTIEQLRQQLCQMVKEKGFSDPSVVALSQELDIYIVEYQKRHTEVKTWNM</sequence>
<dbReference type="InterPro" id="IPR036638">
    <property type="entry name" value="HLH_DNA-bd_sf"/>
</dbReference>
<organism evidence="1 2">
    <name type="scientific">Brevibacillus ruminantium</name>
    <dbReference type="NCBI Taxonomy" id="2950604"/>
    <lineage>
        <taxon>Bacteria</taxon>
        <taxon>Bacillati</taxon>
        <taxon>Bacillota</taxon>
        <taxon>Bacilli</taxon>
        <taxon>Bacillales</taxon>
        <taxon>Paenibacillaceae</taxon>
        <taxon>Brevibacillus</taxon>
    </lineage>
</organism>
<reference evidence="1" key="1">
    <citation type="submission" date="2022-06" db="EMBL/GenBank/DDBJ databases">
        <title>Genome sequencing of Brevibacillus sp. BB3-R1.</title>
        <authorList>
            <person name="Heo J."/>
            <person name="Lee D."/>
            <person name="Won M."/>
            <person name="Han B.-H."/>
            <person name="Hong S.-B."/>
            <person name="Kwon S.-W."/>
        </authorList>
    </citation>
    <scope>NUCLEOTIDE SEQUENCE</scope>
    <source>
        <strain evidence="1">BB3-R1</strain>
    </source>
</reference>
<dbReference type="EMBL" id="CP098755">
    <property type="protein sequence ID" value="USG66422.1"/>
    <property type="molecule type" value="Genomic_DNA"/>
</dbReference>
<dbReference type="SUPFAM" id="SSF140500">
    <property type="entry name" value="BAS1536-like"/>
    <property type="match status" value="1"/>
</dbReference>
<dbReference type="Proteomes" id="UP001056500">
    <property type="component" value="Chromosome"/>
</dbReference>
<proteinExistence type="predicted"/>
<keyword evidence="2" id="KW-1185">Reference proteome</keyword>
<dbReference type="Pfam" id="PF09388">
    <property type="entry name" value="SpoOE-like"/>
    <property type="match status" value="1"/>
</dbReference>
<dbReference type="InterPro" id="IPR018540">
    <property type="entry name" value="Spo0E-like"/>
</dbReference>
<dbReference type="RefSeq" id="WP_251873572.1">
    <property type="nucleotide sequence ID" value="NZ_CP098755.1"/>
</dbReference>
<name>A0ABY4WK31_9BACL</name>
<gene>
    <name evidence="1" type="ORF">NDK47_03715</name>
</gene>
<dbReference type="Gene3D" id="4.10.280.10">
    <property type="entry name" value="Helix-loop-helix DNA-binding domain"/>
    <property type="match status" value="1"/>
</dbReference>
<accession>A0ABY4WK31</accession>